<proteinExistence type="predicted"/>
<dbReference type="EMBL" id="VMBG01000002">
    <property type="protein sequence ID" value="TSJ76635.1"/>
    <property type="molecule type" value="Genomic_DNA"/>
</dbReference>
<name>A0A556QJ01_9BACT</name>
<dbReference type="RefSeq" id="WP_144230392.1">
    <property type="nucleotide sequence ID" value="NZ_CBCRVV010000014.1"/>
</dbReference>
<accession>A0A556QJ01</accession>
<evidence type="ECO:0000256" key="2">
    <source>
        <dbReference type="SAM" id="SignalP"/>
    </source>
</evidence>
<reference evidence="3 4" key="1">
    <citation type="submission" date="2019-07" db="EMBL/GenBank/DDBJ databases">
        <title>Description of 53C-WASEF.</title>
        <authorList>
            <person name="Pitt A."/>
            <person name="Hahn M.W."/>
        </authorList>
    </citation>
    <scope>NUCLEOTIDE SEQUENCE [LARGE SCALE GENOMIC DNA]</scope>
    <source>
        <strain evidence="3 4">53C-WASEF</strain>
    </source>
</reference>
<evidence type="ECO:0000256" key="1">
    <source>
        <dbReference type="SAM" id="MobiDB-lite"/>
    </source>
</evidence>
<organism evidence="3 4">
    <name type="scientific">Rariglobus hedericola</name>
    <dbReference type="NCBI Taxonomy" id="2597822"/>
    <lineage>
        <taxon>Bacteria</taxon>
        <taxon>Pseudomonadati</taxon>
        <taxon>Verrucomicrobiota</taxon>
        <taxon>Opitutia</taxon>
        <taxon>Opitutales</taxon>
        <taxon>Opitutaceae</taxon>
        <taxon>Rariglobus</taxon>
    </lineage>
</organism>
<sequence>MIPFARFFRPRFLLVATLFATPSLVLAQNTWKGRDGDWDEAKNWSKNALPPLKIVPPVKKAPANAKPPSSVKPSAPTPTPTKAAAADIAVKAPALPAPTTLATPNAVIIGAGTSTWHADRQGDFSVEIPVLMTKKGGWKQTGGPSWIFVRNGGSLTITDATFDGGTSANFIVGSDTPGHVLMNGADSVLTLPAGELKLRRNATFTLQAGNVFAELVSFDDAAEGTHGVLTLAGGTLTLSGNAYGGVYGGGEHHYINFPPGSKAVILLTAIESDAAYEQLEKGGIRFNNRIDLNAFKIEPREGSGTKITLDPAAKP</sequence>
<feature type="chain" id="PRO_5022177791" description="G8 domain-containing protein" evidence="2">
    <location>
        <begin position="28"/>
        <end position="315"/>
    </location>
</feature>
<evidence type="ECO:0000313" key="4">
    <source>
        <dbReference type="Proteomes" id="UP000315648"/>
    </source>
</evidence>
<keyword evidence="4" id="KW-1185">Reference proteome</keyword>
<dbReference type="InterPro" id="IPR011050">
    <property type="entry name" value="Pectin_lyase_fold/virulence"/>
</dbReference>
<comment type="caution">
    <text evidence="3">The sequence shown here is derived from an EMBL/GenBank/DDBJ whole genome shotgun (WGS) entry which is preliminary data.</text>
</comment>
<dbReference type="Proteomes" id="UP000315648">
    <property type="component" value="Unassembled WGS sequence"/>
</dbReference>
<dbReference type="AlphaFoldDB" id="A0A556QJ01"/>
<feature type="signal peptide" evidence="2">
    <location>
        <begin position="1"/>
        <end position="27"/>
    </location>
</feature>
<evidence type="ECO:0008006" key="5">
    <source>
        <dbReference type="Google" id="ProtNLM"/>
    </source>
</evidence>
<keyword evidence="2" id="KW-0732">Signal</keyword>
<feature type="region of interest" description="Disordered" evidence="1">
    <location>
        <begin position="56"/>
        <end position="82"/>
    </location>
</feature>
<evidence type="ECO:0000313" key="3">
    <source>
        <dbReference type="EMBL" id="TSJ76635.1"/>
    </source>
</evidence>
<dbReference type="SUPFAM" id="SSF51126">
    <property type="entry name" value="Pectin lyase-like"/>
    <property type="match status" value="1"/>
</dbReference>
<protein>
    <recommendedName>
        <fullName evidence="5">G8 domain-containing protein</fullName>
    </recommendedName>
</protein>
<gene>
    <name evidence="3" type="ORF">FPL22_10925</name>
</gene>